<evidence type="ECO:0000313" key="4">
    <source>
        <dbReference type="EMBL" id="ETO31356.1"/>
    </source>
</evidence>
<feature type="compositionally biased region" description="Low complexity" evidence="2">
    <location>
        <begin position="708"/>
        <end position="723"/>
    </location>
</feature>
<accession>X6NZG8</accession>
<feature type="compositionally biased region" description="Acidic residues" evidence="2">
    <location>
        <begin position="14"/>
        <end position="28"/>
    </location>
</feature>
<keyword evidence="1" id="KW-0175">Coiled coil</keyword>
<feature type="region of interest" description="Disordered" evidence="2">
    <location>
        <begin position="665"/>
        <end position="723"/>
    </location>
</feature>
<keyword evidence="3" id="KW-0812">Transmembrane</keyword>
<feature type="region of interest" description="Disordered" evidence="2">
    <location>
        <begin position="484"/>
        <end position="511"/>
    </location>
</feature>
<feature type="coiled-coil region" evidence="1">
    <location>
        <begin position="146"/>
        <end position="173"/>
    </location>
</feature>
<organism evidence="4 5">
    <name type="scientific">Reticulomyxa filosa</name>
    <dbReference type="NCBI Taxonomy" id="46433"/>
    <lineage>
        <taxon>Eukaryota</taxon>
        <taxon>Sar</taxon>
        <taxon>Rhizaria</taxon>
        <taxon>Retaria</taxon>
        <taxon>Foraminifera</taxon>
        <taxon>Monothalamids</taxon>
        <taxon>Reticulomyxidae</taxon>
        <taxon>Reticulomyxa</taxon>
    </lineage>
</organism>
<reference evidence="4 5" key="1">
    <citation type="journal article" date="2013" name="Curr. Biol.">
        <title>The Genome of the Foraminiferan Reticulomyxa filosa.</title>
        <authorList>
            <person name="Glockner G."/>
            <person name="Hulsmann N."/>
            <person name="Schleicher M."/>
            <person name="Noegel A.A."/>
            <person name="Eichinger L."/>
            <person name="Gallinger C."/>
            <person name="Pawlowski J."/>
            <person name="Sierra R."/>
            <person name="Euteneuer U."/>
            <person name="Pillet L."/>
            <person name="Moustafa A."/>
            <person name="Platzer M."/>
            <person name="Groth M."/>
            <person name="Szafranski K."/>
            <person name="Schliwa M."/>
        </authorList>
    </citation>
    <scope>NUCLEOTIDE SEQUENCE [LARGE SCALE GENOMIC DNA]</scope>
</reference>
<name>X6NZG8_RETFI</name>
<sequence length="723" mass="81018">MLPKRATAEAVADKEEDSDEHSEVDEEKADVYVTPGGDDNDNQDEAEEKKELTDEPMASVKLQPVHSNSNVRTAKNGTSTNSVDLKLDLNSKQQQQQQDDDESSDEEGLKVFTPRTNDERNKHIEKAVELIDKFGYTDEEAMRKAAEFMLAERMRIKRELELLEERKRKELEMRLAAMSPEEREDYDRNERQKKITLEQLNSMSLLSVQIREAELTRRRLLFQEYPLPHRCKRCGLTVTIVYVLLMLLITVILGFNLGNSSTTVTIQSSQTTSSSARRLAAVDNQHVSVDISDTAFSDTLTNSQCQFVSTEDRIIAALASAYSGDSSSSSSDAYSSDKNSGTRKDEKSKTNQAVKWLWTSIVGVIIGTFLWQPLLLWLVSWTWATCNKKHELAHGLNNLCCGVAQLYKHTRVRVFAERYRDPTEDFTPGEISSLLFLKDKEIDRAKLAERRRLKITLDRDGNIIRYRELNVSRTSRSVPYAVKKVDLTTNSTEKETKQPSGEEGGTSNPAPSVEMRQYYVVEIDAFAIESGMLDIQKSMNIKELQKNDDNETKTNGSGNTRGSALDHLSATVPIIPAGHNREFFYSSQHFLLPGLEMFALTQQQIIEWLPYIKLKFIDKSKAHTKLKSDSIPVTCSSICFCFNCLCVCMYVCVFKSTVRLTTNEHDANDNADQDSSSGGDENAASAPADPNANVQMVSLSSNKGSQPAAAKANVNANAKANAN</sequence>
<protein>
    <submittedName>
        <fullName evidence="4">Erythrocyte binding protein</fullName>
    </submittedName>
</protein>
<feature type="non-terminal residue" evidence="4">
    <location>
        <position position="723"/>
    </location>
</feature>
<dbReference type="AlphaFoldDB" id="X6NZG8"/>
<feature type="transmembrane region" description="Helical" evidence="3">
    <location>
        <begin position="356"/>
        <end position="379"/>
    </location>
</feature>
<feature type="compositionally biased region" description="Low complexity" evidence="2">
    <location>
        <begin position="323"/>
        <end position="337"/>
    </location>
</feature>
<keyword evidence="3" id="KW-1133">Transmembrane helix</keyword>
<feature type="compositionally biased region" description="Low complexity" evidence="2">
    <location>
        <begin position="88"/>
        <end position="97"/>
    </location>
</feature>
<feature type="compositionally biased region" description="Polar residues" evidence="2">
    <location>
        <begin position="694"/>
        <end position="705"/>
    </location>
</feature>
<comment type="caution">
    <text evidence="4">The sequence shown here is derived from an EMBL/GenBank/DDBJ whole genome shotgun (WGS) entry which is preliminary data.</text>
</comment>
<gene>
    <name evidence="4" type="ORF">RFI_05767</name>
</gene>
<evidence type="ECO:0000256" key="2">
    <source>
        <dbReference type="SAM" id="MobiDB-lite"/>
    </source>
</evidence>
<feature type="compositionally biased region" description="Polar residues" evidence="2">
    <location>
        <begin position="65"/>
        <end position="83"/>
    </location>
</feature>
<dbReference type="EMBL" id="ASPP01004988">
    <property type="protein sequence ID" value="ETO31356.1"/>
    <property type="molecule type" value="Genomic_DNA"/>
</dbReference>
<feature type="transmembrane region" description="Helical" evidence="3">
    <location>
        <begin position="236"/>
        <end position="257"/>
    </location>
</feature>
<evidence type="ECO:0000313" key="5">
    <source>
        <dbReference type="Proteomes" id="UP000023152"/>
    </source>
</evidence>
<dbReference type="Proteomes" id="UP000023152">
    <property type="component" value="Unassembled WGS sequence"/>
</dbReference>
<keyword evidence="5" id="KW-1185">Reference proteome</keyword>
<proteinExistence type="predicted"/>
<evidence type="ECO:0000256" key="3">
    <source>
        <dbReference type="SAM" id="Phobius"/>
    </source>
</evidence>
<keyword evidence="3" id="KW-0472">Membrane</keyword>
<feature type="region of interest" description="Disordered" evidence="2">
    <location>
        <begin position="1"/>
        <end position="112"/>
    </location>
</feature>
<feature type="region of interest" description="Disordered" evidence="2">
    <location>
        <begin position="323"/>
        <end position="346"/>
    </location>
</feature>
<feature type="compositionally biased region" description="Low complexity" evidence="2">
    <location>
        <begin position="673"/>
        <end position="693"/>
    </location>
</feature>
<evidence type="ECO:0000256" key="1">
    <source>
        <dbReference type="SAM" id="Coils"/>
    </source>
</evidence>